<dbReference type="Proteomes" id="UP001157167">
    <property type="component" value="Unassembled WGS sequence"/>
</dbReference>
<dbReference type="EC" id="2.1.1.67" evidence="4 9"/>
<evidence type="ECO:0000256" key="4">
    <source>
        <dbReference type="ARBA" id="ARBA00011905"/>
    </source>
</evidence>
<evidence type="ECO:0000256" key="7">
    <source>
        <dbReference type="ARBA" id="ARBA00022679"/>
    </source>
</evidence>
<dbReference type="PANTHER" id="PTHR10259:SF11">
    <property type="entry name" value="THIOPURINE S-METHYLTRANSFERASE"/>
    <property type="match status" value="1"/>
</dbReference>
<accession>A0ABQ6FAU5</accession>
<dbReference type="PROSITE" id="PS51585">
    <property type="entry name" value="SAM_MT_TPMT"/>
    <property type="match status" value="1"/>
</dbReference>
<dbReference type="EMBL" id="BSPX01000019">
    <property type="protein sequence ID" value="GLT22114.1"/>
    <property type="molecule type" value="Genomic_DNA"/>
</dbReference>
<dbReference type="Gene3D" id="3.40.50.150">
    <property type="entry name" value="Vaccinia Virus protein VP39"/>
    <property type="match status" value="1"/>
</dbReference>
<comment type="catalytic activity">
    <reaction evidence="1 9">
        <text>S-adenosyl-L-methionine + a thiopurine = S-adenosyl-L-homocysteine + a thiopurine S-methylether.</text>
        <dbReference type="EC" id="2.1.1.67"/>
    </reaction>
</comment>
<evidence type="ECO:0000256" key="6">
    <source>
        <dbReference type="ARBA" id="ARBA00022603"/>
    </source>
</evidence>
<dbReference type="SUPFAM" id="SSF53335">
    <property type="entry name" value="S-adenosyl-L-methionine-dependent methyltransferases"/>
    <property type="match status" value="1"/>
</dbReference>
<dbReference type="InterPro" id="IPR025835">
    <property type="entry name" value="Thiopurine_S-MeTrfase"/>
</dbReference>
<comment type="caution">
    <text evidence="10">The sequence shown here is derived from an EMBL/GenBank/DDBJ whole genome shotgun (WGS) entry which is preliminary data.</text>
</comment>
<keyword evidence="5 9" id="KW-0963">Cytoplasm</keyword>
<dbReference type="NCBIfam" id="NF009732">
    <property type="entry name" value="PRK13255.1"/>
    <property type="match status" value="1"/>
</dbReference>
<reference evidence="11" key="1">
    <citation type="journal article" date="2019" name="Int. J. Syst. Evol. Microbiol.">
        <title>The Global Catalogue of Microorganisms (GCM) 10K type strain sequencing project: providing services to taxonomists for standard genome sequencing and annotation.</title>
        <authorList>
            <consortium name="The Broad Institute Genomics Platform"/>
            <consortium name="The Broad Institute Genome Sequencing Center for Infectious Disease"/>
            <person name="Wu L."/>
            <person name="Ma J."/>
        </authorList>
    </citation>
    <scope>NUCLEOTIDE SEQUENCE [LARGE SCALE GENOMIC DNA]</scope>
    <source>
        <strain evidence="11">NBRC 102407</strain>
    </source>
</reference>
<dbReference type="Pfam" id="PF05724">
    <property type="entry name" value="TPMT"/>
    <property type="match status" value="1"/>
</dbReference>
<evidence type="ECO:0000256" key="3">
    <source>
        <dbReference type="ARBA" id="ARBA00008145"/>
    </source>
</evidence>
<evidence type="ECO:0000256" key="8">
    <source>
        <dbReference type="ARBA" id="ARBA00022691"/>
    </source>
</evidence>
<evidence type="ECO:0000256" key="2">
    <source>
        <dbReference type="ARBA" id="ARBA00004496"/>
    </source>
</evidence>
<keyword evidence="8 9" id="KW-0949">S-adenosyl-L-methionine</keyword>
<dbReference type="PIRSF" id="PIRSF023956">
    <property type="entry name" value="Thiopurine_S-methyltransferase"/>
    <property type="match status" value="1"/>
</dbReference>
<feature type="binding site" evidence="9">
    <location>
        <position position="13"/>
    </location>
    <ligand>
        <name>S-adenosyl-L-methionine</name>
        <dbReference type="ChEBI" id="CHEBI:59789"/>
    </ligand>
</feature>
<organism evidence="10 11">
    <name type="scientific">Zoogloea oryzae</name>
    <dbReference type="NCBI Taxonomy" id="310767"/>
    <lineage>
        <taxon>Bacteria</taxon>
        <taxon>Pseudomonadati</taxon>
        <taxon>Pseudomonadota</taxon>
        <taxon>Betaproteobacteria</taxon>
        <taxon>Rhodocyclales</taxon>
        <taxon>Zoogloeaceae</taxon>
        <taxon>Zoogloea</taxon>
    </lineage>
</organism>
<protein>
    <recommendedName>
        <fullName evidence="4 9">Thiopurine S-methyltransferase</fullName>
        <ecNumber evidence="4 9">2.1.1.67</ecNumber>
    </recommendedName>
    <alternativeName>
        <fullName evidence="9">Thiopurine methyltransferase</fullName>
    </alternativeName>
</protein>
<gene>
    <name evidence="9 10" type="primary">tpm</name>
    <name evidence="10" type="ORF">GCM10007933_15720</name>
</gene>
<comment type="similarity">
    <text evidence="3 9">Belongs to the class I-like SAM-binding methyltransferase superfamily. TPMT family.</text>
</comment>
<feature type="binding site" evidence="9">
    <location>
        <position position="69"/>
    </location>
    <ligand>
        <name>S-adenosyl-L-methionine</name>
        <dbReference type="ChEBI" id="CHEBI:59789"/>
    </ligand>
</feature>
<proteinExistence type="inferred from homology"/>
<evidence type="ECO:0000313" key="11">
    <source>
        <dbReference type="Proteomes" id="UP001157167"/>
    </source>
</evidence>
<dbReference type="InterPro" id="IPR029063">
    <property type="entry name" value="SAM-dependent_MTases_sf"/>
</dbReference>
<keyword evidence="7 9" id="KW-0808">Transferase</keyword>
<evidence type="ECO:0000256" key="1">
    <source>
        <dbReference type="ARBA" id="ARBA00000903"/>
    </source>
</evidence>
<dbReference type="RefSeq" id="WP_284187486.1">
    <property type="nucleotide sequence ID" value="NZ_BSPX01000019.1"/>
</dbReference>
<keyword evidence="11" id="KW-1185">Reference proteome</keyword>
<dbReference type="InterPro" id="IPR008854">
    <property type="entry name" value="TPMT"/>
</dbReference>
<comment type="subcellular location">
    <subcellularLocation>
        <location evidence="2 9">Cytoplasm</location>
    </subcellularLocation>
</comment>
<feature type="binding site" evidence="9">
    <location>
        <position position="126"/>
    </location>
    <ligand>
        <name>S-adenosyl-L-methionine</name>
        <dbReference type="ChEBI" id="CHEBI:59789"/>
    </ligand>
</feature>
<evidence type="ECO:0000256" key="5">
    <source>
        <dbReference type="ARBA" id="ARBA00022490"/>
    </source>
</evidence>
<keyword evidence="6 9" id="KW-0489">Methyltransferase</keyword>
<sequence length="223" mass="24998">MPNRDNERWQQCWRDREIGFHQAAVNPLLIRYWPALGLAASDKVFVPLCGKSRDLLWLHQQGHEVIGVELSPIAARDFFKESRLQPVRHKLGAFTRWSNGRLAIHCGDFFALTAADLGDVKAIYDRASLTALPEELRAAYLAHLRAIVPADCRILLLTTEDAEGHETDEELLAISAEIAGLYGRLFNVELKSAQCFLEALPDGAPGERGRVVQKAYFLTPRPV</sequence>
<feature type="binding site" evidence="9">
    <location>
        <position position="48"/>
    </location>
    <ligand>
        <name>S-adenosyl-L-methionine</name>
        <dbReference type="ChEBI" id="CHEBI:59789"/>
    </ligand>
</feature>
<dbReference type="PANTHER" id="PTHR10259">
    <property type="entry name" value="THIOPURINE S-METHYLTRANSFERASE"/>
    <property type="match status" value="1"/>
</dbReference>
<name>A0ABQ6FAU5_9RHOO</name>
<evidence type="ECO:0000313" key="10">
    <source>
        <dbReference type="EMBL" id="GLT22114.1"/>
    </source>
</evidence>
<evidence type="ECO:0000256" key="9">
    <source>
        <dbReference type="HAMAP-Rule" id="MF_00812"/>
    </source>
</evidence>
<dbReference type="HAMAP" id="MF_00812">
    <property type="entry name" value="Thiopur_methtran"/>
    <property type="match status" value="1"/>
</dbReference>